<organism evidence="10 11">
    <name type="scientific">Owenia fusiformis</name>
    <name type="common">Polychaete worm</name>
    <dbReference type="NCBI Taxonomy" id="6347"/>
    <lineage>
        <taxon>Eukaryota</taxon>
        <taxon>Metazoa</taxon>
        <taxon>Spiralia</taxon>
        <taxon>Lophotrochozoa</taxon>
        <taxon>Annelida</taxon>
        <taxon>Polychaeta</taxon>
        <taxon>Sedentaria</taxon>
        <taxon>Canalipalpata</taxon>
        <taxon>Sabellida</taxon>
        <taxon>Oweniida</taxon>
        <taxon>Oweniidae</taxon>
        <taxon>Owenia</taxon>
    </lineage>
</organism>
<evidence type="ECO:0000256" key="7">
    <source>
        <dbReference type="ARBA" id="ARBA00038016"/>
    </source>
</evidence>
<evidence type="ECO:0000256" key="3">
    <source>
        <dbReference type="ARBA" id="ARBA00022980"/>
    </source>
</evidence>
<dbReference type="OrthoDB" id="2153661at2759"/>
<comment type="caution">
    <text evidence="10">The sequence shown here is derived from an EMBL/GenBank/DDBJ whole genome shotgun (WGS) entry which is preliminary data.</text>
</comment>
<keyword evidence="2" id="KW-0809">Transit peptide</keyword>
<keyword evidence="4" id="KW-0175">Coiled coil</keyword>
<reference evidence="10" key="1">
    <citation type="submission" date="2022-03" db="EMBL/GenBank/DDBJ databases">
        <authorList>
            <person name="Martin C."/>
        </authorList>
    </citation>
    <scope>NUCLEOTIDE SEQUENCE</scope>
</reference>
<dbReference type="PANTHER" id="PTHR11362:SF133">
    <property type="entry name" value="LARGE RIBOSOMAL SUBUNIT PROTEIN ML38"/>
    <property type="match status" value="1"/>
</dbReference>
<dbReference type="GO" id="GO:0005743">
    <property type="term" value="C:mitochondrial inner membrane"/>
    <property type="evidence" value="ECO:0007669"/>
    <property type="project" value="UniProtKB-ARBA"/>
</dbReference>
<name>A0A8J1XTH6_OWEFU</name>
<evidence type="ECO:0000256" key="8">
    <source>
        <dbReference type="ARBA" id="ARBA00039444"/>
    </source>
</evidence>
<evidence type="ECO:0000256" key="4">
    <source>
        <dbReference type="ARBA" id="ARBA00023054"/>
    </source>
</evidence>
<feature type="non-terminal residue" evidence="10">
    <location>
        <position position="1"/>
    </location>
</feature>
<evidence type="ECO:0000256" key="1">
    <source>
        <dbReference type="ARBA" id="ARBA00004173"/>
    </source>
</evidence>
<dbReference type="InterPro" id="IPR035810">
    <property type="entry name" value="PEBP_euk"/>
</dbReference>
<gene>
    <name evidence="10" type="ORF">OFUS_LOCUS6208</name>
</gene>
<evidence type="ECO:0000313" key="11">
    <source>
        <dbReference type="Proteomes" id="UP000749559"/>
    </source>
</evidence>
<dbReference type="Proteomes" id="UP000749559">
    <property type="component" value="Unassembled WGS sequence"/>
</dbReference>
<evidence type="ECO:0000313" key="10">
    <source>
        <dbReference type="EMBL" id="CAH1779395.1"/>
    </source>
</evidence>
<evidence type="ECO:0000256" key="9">
    <source>
        <dbReference type="ARBA" id="ARBA00041206"/>
    </source>
</evidence>
<keyword evidence="3" id="KW-0689">Ribosomal protein</keyword>
<comment type="similarity">
    <text evidence="7">Belongs to the phosphatidylethanolamine-binding protein family. Mitochondrion-specific ribosomal protein mL38 subfamily.</text>
</comment>
<keyword evidence="5" id="KW-0496">Mitochondrion</keyword>
<dbReference type="CDD" id="cd00866">
    <property type="entry name" value="PEBP_euk"/>
    <property type="match status" value="1"/>
</dbReference>
<evidence type="ECO:0000256" key="2">
    <source>
        <dbReference type="ARBA" id="ARBA00022946"/>
    </source>
</evidence>
<dbReference type="SUPFAM" id="SSF49777">
    <property type="entry name" value="PEBP-like"/>
    <property type="match status" value="1"/>
</dbReference>
<dbReference type="Pfam" id="PF01161">
    <property type="entry name" value="PBP"/>
    <property type="match status" value="1"/>
</dbReference>
<protein>
    <recommendedName>
        <fullName evidence="8">Large ribosomal subunit protein mL38</fullName>
    </recommendedName>
    <alternativeName>
        <fullName evidence="9">39S ribosomal protein L38, mitochondrial</fullName>
    </alternativeName>
</protein>
<sequence>FKMAAPLKTKCWGLFSHKKRIISIFKRHFAIREDLTILAKEDREYPAFDEIKKELAAVDEEIAARVDIGLEPQTFRAKPESRKDWRKRVSKLEETARHRTLKIPLDEVSKEWQKESSSEHNLRIADHYGVYKDLFGYAYFSPVKPLAVTYNGDSNESVPVYTGNVLTPSQARDPPIVNFEADPADLYTLVLSNPDGNLIDPSKETLHMLIGNIPGNAVQDGETLCDYLQPFPPKGVGYQRLVFILYKQEKKLDFSNEKRPDRCISLQERTFCTQDFYRAYEDDLTPVGLSFFQTQWEKNVTEVYHNILEMKAPEFEYDWPVEYHPKQKKYPLREPFNKYLDRYRCRKDIQDEVAKERLRMNDPFLGDKKQYKYPLAIDSAGDPTAPDHPFWIREREALKKLRRGYWKDLEKK</sequence>
<proteinExistence type="inferred from homology"/>
<dbReference type="EMBL" id="CAIIXF020000003">
    <property type="protein sequence ID" value="CAH1779395.1"/>
    <property type="molecule type" value="Genomic_DNA"/>
</dbReference>
<evidence type="ECO:0000256" key="6">
    <source>
        <dbReference type="ARBA" id="ARBA00023274"/>
    </source>
</evidence>
<accession>A0A8J1XTH6</accession>
<dbReference type="PANTHER" id="PTHR11362">
    <property type="entry name" value="PHOSPHATIDYLETHANOLAMINE-BINDING PROTEIN"/>
    <property type="match status" value="1"/>
</dbReference>
<dbReference type="InterPro" id="IPR008914">
    <property type="entry name" value="PEBP"/>
</dbReference>
<dbReference type="GO" id="GO:0005762">
    <property type="term" value="C:mitochondrial large ribosomal subunit"/>
    <property type="evidence" value="ECO:0007669"/>
    <property type="project" value="TreeGrafter"/>
</dbReference>
<dbReference type="Gene3D" id="3.90.280.10">
    <property type="entry name" value="PEBP-like"/>
    <property type="match status" value="1"/>
</dbReference>
<keyword evidence="6" id="KW-0687">Ribonucleoprotein</keyword>
<comment type="subcellular location">
    <subcellularLocation>
        <location evidence="1">Mitochondrion</location>
    </subcellularLocation>
</comment>
<keyword evidence="11" id="KW-1185">Reference proteome</keyword>
<dbReference type="InterPro" id="IPR036610">
    <property type="entry name" value="PEBP-like_sf"/>
</dbReference>
<dbReference type="FunFam" id="3.90.280.10:FF:000002">
    <property type="entry name" value="39S ribosomal protein L38, mitochondrial"/>
    <property type="match status" value="1"/>
</dbReference>
<dbReference type="AlphaFoldDB" id="A0A8J1XTH6"/>
<evidence type="ECO:0000256" key="5">
    <source>
        <dbReference type="ARBA" id="ARBA00023128"/>
    </source>
</evidence>